<name>A0A3U0H2N1_SALDZ</name>
<evidence type="ECO:0000313" key="1">
    <source>
        <dbReference type="EMBL" id="ECC3917487.1"/>
    </source>
</evidence>
<gene>
    <name evidence="1" type="ORF">CTQ69_26780</name>
</gene>
<dbReference type="AlphaFoldDB" id="A0A3U0H2N1"/>
<accession>A0A3U0H2N1</accession>
<comment type="caution">
    <text evidence="1">The sequence shown here is derived from an EMBL/GenBank/DDBJ whole genome shotgun (WGS) entry which is preliminary data.</text>
</comment>
<organism evidence="1">
    <name type="scientific">Salmonella diarizonae</name>
    <dbReference type="NCBI Taxonomy" id="59204"/>
    <lineage>
        <taxon>Bacteria</taxon>
        <taxon>Pseudomonadati</taxon>
        <taxon>Pseudomonadota</taxon>
        <taxon>Gammaproteobacteria</taxon>
        <taxon>Enterobacterales</taxon>
        <taxon>Enterobacteriaceae</taxon>
        <taxon>Salmonella</taxon>
    </lineage>
</organism>
<sequence length="119" mass="12734">MRIPTSKGNTVARQIRTAEIYYLTGGALKTEGNSSINMNVGNGLNNAGHMVFPKNCDITAGNTQDVNDHLLTGGSISGNCMDAIIKNSSAQGTLLTIGLNDYDVFVGKSYQYDFFYSVA</sequence>
<protein>
    <submittedName>
        <fullName evidence="1">Uncharacterized protein</fullName>
    </submittedName>
</protein>
<dbReference type="EMBL" id="AAIBIC010000070">
    <property type="protein sequence ID" value="ECC3917487.1"/>
    <property type="molecule type" value="Genomic_DNA"/>
</dbReference>
<proteinExistence type="predicted"/>
<reference evidence="1" key="1">
    <citation type="submission" date="2018-08" db="EMBL/GenBank/DDBJ databases">
        <authorList>
            <person name="Ashton P.M."/>
            <person name="Dallman T."/>
            <person name="Nair S."/>
            <person name="De Pinna E."/>
            <person name="Peters T."/>
            <person name="Grant K."/>
        </authorList>
    </citation>
    <scope>NUCLEOTIDE SEQUENCE [LARGE SCALE GENOMIC DNA]</scope>
    <source>
        <strain evidence="1">294779</strain>
    </source>
</reference>
<dbReference type="Proteomes" id="UP000839735">
    <property type="component" value="Unassembled WGS sequence"/>
</dbReference>